<dbReference type="Proteomes" id="UP000537718">
    <property type="component" value="Unassembled WGS sequence"/>
</dbReference>
<evidence type="ECO:0000313" key="3">
    <source>
        <dbReference type="EMBL" id="MBB5621464.1"/>
    </source>
</evidence>
<feature type="compositionally biased region" description="Gly residues" evidence="1">
    <location>
        <begin position="224"/>
        <end position="263"/>
    </location>
</feature>
<feature type="region of interest" description="Disordered" evidence="1">
    <location>
        <begin position="212"/>
        <end position="280"/>
    </location>
</feature>
<dbReference type="RefSeq" id="WP_183867438.1">
    <property type="nucleotide sequence ID" value="NZ_JACHCF010000005.1"/>
</dbReference>
<accession>A0A7W8YTE7</accession>
<evidence type="ECO:0000256" key="2">
    <source>
        <dbReference type="SAM" id="SignalP"/>
    </source>
</evidence>
<dbReference type="Gene3D" id="2.60.40.1190">
    <property type="match status" value="1"/>
</dbReference>
<feature type="chain" id="PRO_5030627002" evidence="2">
    <location>
        <begin position="26"/>
        <end position="296"/>
    </location>
</feature>
<proteinExistence type="predicted"/>
<protein>
    <submittedName>
        <fullName evidence="3">Putative membrane protein YgcG</fullName>
    </submittedName>
</protein>
<gene>
    <name evidence="3" type="ORF">HDE69_002525</name>
</gene>
<feature type="compositionally biased region" description="Polar residues" evidence="1">
    <location>
        <begin position="267"/>
        <end position="276"/>
    </location>
</feature>
<feature type="region of interest" description="Disordered" evidence="1">
    <location>
        <begin position="117"/>
        <end position="136"/>
    </location>
</feature>
<dbReference type="SUPFAM" id="SSF49344">
    <property type="entry name" value="CBD9-like"/>
    <property type="match status" value="1"/>
</dbReference>
<feature type="signal peptide" evidence="2">
    <location>
        <begin position="1"/>
        <end position="25"/>
    </location>
</feature>
<reference evidence="3 4" key="1">
    <citation type="submission" date="2020-08" db="EMBL/GenBank/DDBJ databases">
        <title>Genomic Encyclopedia of Type Strains, Phase IV (KMG-V): Genome sequencing to study the core and pangenomes of soil and plant-associated prokaryotes.</title>
        <authorList>
            <person name="Whitman W."/>
        </authorList>
    </citation>
    <scope>NUCLEOTIDE SEQUENCE [LARGE SCALE GENOMIC DNA]</scope>
    <source>
        <strain evidence="3 4">MP7CTX6</strain>
    </source>
</reference>
<dbReference type="EMBL" id="JACHCF010000005">
    <property type="protein sequence ID" value="MBB5621464.1"/>
    <property type="molecule type" value="Genomic_DNA"/>
</dbReference>
<organism evidence="3 4">
    <name type="scientific">Pedobacter cryoconitis</name>
    <dbReference type="NCBI Taxonomy" id="188932"/>
    <lineage>
        <taxon>Bacteria</taxon>
        <taxon>Pseudomonadati</taxon>
        <taxon>Bacteroidota</taxon>
        <taxon>Sphingobacteriia</taxon>
        <taxon>Sphingobacteriales</taxon>
        <taxon>Sphingobacteriaceae</taxon>
        <taxon>Pedobacter</taxon>
    </lineage>
</organism>
<sequence length="296" mass="31342">MDLKTILSLALFSSISCLSSTSLYAQKTDPDADVNLWVQQPVKVDGISDEWHEPLNNYNTDTKLAFALANDQQNLYIIIESLDEVTTRKLMYAGLTLDINTAGKKKDGIKLNFLGMNQPPAPHEQNDTSSHPAAETNEFEHGGVHTIQVSGFKNIPDGSLTMPNKDGIEVAAAFNKQRDYICELAIPLNQLGLKGNETKAVAYNIKINSGADHHHKEMPAGESSTGGGHGMPGGKGGGMGGGMRGGGGGGGRHGGGGMGGGKGARSADSSNDQRTAASDFWIKYELARPVASYRAN</sequence>
<name>A0A7W8YTE7_9SPHI</name>
<dbReference type="PROSITE" id="PS51257">
    <property type="entry name" value="PROKAR_LIPOPROTEIN"/>
    <property type="match status" value="1"/>
</dbReference>
<comment type="caution">
    <text evidence="3">The sequence shown here is derived from an EMBL/GenBank/DDBJ whole genome shotgun (WGS) entry which is preliminary data.</text>
</comment>
<dbReference type="AlphaFoldDB" id="A0A7W8YTE7"/>
<evidence type="ECO:0000256" key="1">
    <source>
        <dbReference type="SAM" id="MobiDB-lite"/>
    </source>
</evidence>
<keyword evidence="2" id="KW-0732">Signal</keyword>
<evidence type="ECO:0000313" key="4">
    <source>
        <dbReference type="Proteomes" id="UP000537718"/>
    </source>
</evidence>